<evidence type="ECO:0000259" key="6">
    <source>
        <dbReference type="Pfam" id="PF03151"/>
    </source>
</evidence>
<dbReference type="PANTHER" id="PTHR11132">
    <property type="entry name" value="SOLUTE CARRIER FAMILY 35"/>
    <property type="match status" value="1"/>
</dbReference>
<dbReference type="RefSeq" id="XP_038054466.1">
    <property type="nucleotide sequence ID" value="XM_038198538.1"/>
</dbReference>
<feature type="transmembrane region" description="Helical" evidence="5">
    <location>
        <begin position="102"/>
        <end position="120"/>
    </location>
</feature>
<evidence type="ECO:0000313" key="8">
    <source>
        <dbReference type="Proteomes" id="UP000887568"/>
    </source>
</evidence>
<name>A0A913ZTE3_PATMI</name>
<feature type="transmembrane region" description="Helical" evidence="5">
    <location>
        <begin position="150"/>
        <end position="172"/>
    </location>
</feature>
<dbReference type="GO" id="GO:0016020">
    <property type="term" value="C:membrane"/>
    <property type="evidence" value="ECO:0007669"/>
    <property type="project" value="UniProtKB-SubCell"/>
</dbReference>
<feature type="transmembrane region" description="Helical" evidence="5">
    <location>
        <begin position="184"/>
        <end position="203"/>
    </location>
</feature>
<dbReference type="OMA" id="WMVVNTL"/>
<dbReference type="EnsemblMetazoa" id="XM_038198538.1">
    <property type="protein sequence ID" value="XP_038054466.1"/>
    <property type="gene ID" value="LOC119726723"/>
</dbReference>
<feature type="domain" description="Sugar phosphate transporter" evidence="6">
    <location>
        <begin position="12"/>
        <end position="291"/>
    </location>
</feature>
<evidence type="ECO:0000256" key="2">
    <source>
        <dbReference type="ARBA" id="ARBA00022692"/>
    </source>
</evidence>
<evidence type="ECO:0000313" key="7">
    <source>
        <dbReference type="EnsemblMetazoa" id="XP_038054465.1"/>
    </source>
</evidence>
<organism evidence="7 8">
    <name type="scientific">Patiria miniata</name>
    <name type="common">Bat star</name>
    <name type="synonym">Asterina miniata</name>
    <dbReference type="NCBI Taxonomy" id="46514"/>
    <lineage>
        <taxon>Eukaryota</taxon>
        <taxon>Metazoa</taxon>
        <taxon>Echinodermata</taxon>
        <taxon>Eleutherozoa</taxon>
        <taxon>Asterozoa</taxon>
        <taxon>Asteroidea</taxon>
        <taxon>Valvatacea</taxon>
        <taxon>Valvatida</taxon>
        <taxon>Asterinidae</taxon>
        <taxon>Patiria</taxon>
    </lineage>
</organism>
<feature type="transmembrane region" description="Helical" evidence="5">
    <location>
        <begin position="38"/>
        <end position="57"/>
    </location>
</feature>
<dbReference type="Pfam" id="PF03151">
    <property type="entry name" value="TPT"/>
    <property type="match status" value="1"/>
</dbReference>
<feature type="transmembrane region" description="Helical" evidence="5">
    <location>
        <begin position="69"/>
        <end position="90"/>
    </location>
</feature>
<protein>
    <recommendedName>
        <fullName evidence="6">Sugar phosphate transporter domain-containing protein</fullName>
    </recommendedName>
</protein>
<evidence type="ECO:0000256" key="1">
    <source>
        <dbReference type="ARBA" id="ARBA00004141"/>
    </source>
</evidence>
<dbReference type="GeneID" id="119726723"/>
<accession>A0A913ZTE3</accession>
<comment type="subcellular location">
    <subcellularLocation>
        <location evidence="1">Membrane</location>
        <topology evidence="1">Multi-pass membrane protein</topology>
    </subcellularLocation>
</comment>
<keyword evidence="8" id="KW-1185">Reference proteome</keyword>
<dbReference type="EnsemblMetazoa" id="XM_038198537.1">
    <property type="protein sequence ID" value="XP_038054465.1"/>
    <property type="gene ID" value="LOC119726723"/>
</dbReference>
<dbReference type="InterPro" id="IPR004853">
    <property type="entry name" value="Sugar_P_trans_dom"/>
</dbReference>
<dbReference type="EnsemblMetazoa" id="XM_038198536.1">
    <property type="protein sequence ID" value="XP_038054464.1"/>
    <property type="gene ID" value="LOC119726723"/>
</dbReference>
<keyword evidence="3 5" id="KW-1133">Transmembrane helix</keyword>
<keyword evidence="2 5" id="KW-0812">Transmembrane</keyword>
<feature type="transmembrane region" description="Helical" evidence="5">
    <location>
        <begin position="219"/>
        <end position="242"/>
    </location>
</feature>
<dbReference type="InterPro" id="IPR050186">
    <property type="entry name" value="TPT_transporter"/>
</dbReference>
<dbReference type="RefSeq" id="XP_038054464.1">
    <property type="nucleotide sequence ID" value="XM_038198536.1"/>
</dbReference>
<dbReference type="OrthoDB" id="5547497at2759"/>
<dbReference type="Proteomes" id="UP000887568">
    <property type="component" value="Unplaced"/>
</dbReference>
<dbReference type="AlphaFoldDB" id="A0A913ZTE3"/>
<sequence length="341" mass="38076">MAESRAGSVRIAVCLVWNLISSITIVFLNKWIYTRYSFPNLSLTCIHFLTTTLGLWVCQWCNIFNPKSLPFRSMLPLSLTFCGFVVFTNLSLQSNTVGTYQLAKSMTTPCILIIQTVFYNKSFSTKIKLTLVPITLGVITNSYYDVKFNVQGTIYAVVGFLVTSLYQVWVGAKQREFQVNSMQLLYYQAPLSACILALIVPFFEPVFGENGVLSSWDAYAIYFVLASGCAAFSVNLSIYWIIGNTSPVTYNMVGHLKFCLTLIGGFLLFGEKVQFNQLLGVSMTLSGIVAYTHFKVKEQEEADKQIKAYPEQAVEKPALELNSVQVVKSDQTTKSDQSTAS</sequence>
<evidence type="ECO:0000256" key="4">
    <source>
        <dbReference type="ARBA" id="ARBA00023136"/>
    </source>
</evidence>
<keyword evidence="4 5" id="KW-0472">Membrane</keyword>
<dbReference type="RefSeq" id="XP_038054465.1">
    <property type="nucleotide sequence ID" value="XM_038198537.1"/>
</dbReference>
<evidence type="ECO:0000256" key="5">
    <source>
        <dbReference type="SAM" id="Phobius"/>
    </source>
</evidence>
<evidence type="ECO:0000256" key="3">
    <source>
        <dbReference type="ARBA" id="ARBA00022989"/>
    </source>
</evidence>
<feature type="transmembrane region" description="Helical" evidence="5">
    <location>
        <begin position="249"/>
        <end position="269"/>
    </location>
</feature>
<proteinExistence type="predicted"/>
<reference evidence="7" key="1">
    <citation type="submission" date="2022-11" db="UniProtKB">
        <authorList>
            <consortium name="EnsemblMetazoa"/>
        </authorList>
    </citation>
    <scope>IDENTIFICATION</scope>
</reference>
<feature type="transmembrane region" description="Helical" evidence="5">
    <location>
        <begin position="12"/>
        <end position="32"/>
    </location>
</feature>